<keyword evidence="2" id="KW-1185">Reference proteome</keyword>
<feature type="region of interest" description="Disordered" evidence="1">
    <location>
        <begin position="1"/>
        <end position="25"/>
    </location>
</feature>
<evidence type="ECO:0000313" key="3">
    <source>
        <dbReference type="WBParaSite" id="ACAC_0000717301-mRNA-1"/>
    </source>
</evidence>
<accession>A0A0K0DAA6</accession>
<feature type="compositionally biased region" description="Polar residues" evidence="1">
    <location>
        <begin position="1"/>
        <end position="10"/>
    </location>
</feature>
<dbReference type="WBParaSite" id="ACAC_0000717301-mRNA-1">
    <property type="protein sequence ID" value="ACAC_0000717301-mRNA-1"/>
    <property type="gene ID" value="ACAC_0000717301"/>
</dbReference>
<dbReference type="Proteomes" id="UP000035642">
    <property type="component" value="Unassembled WGS sequence"/>
</dbReference>
<sequence length="259" mass="29125">SRTETASFPSAQVKLFEDDSSDDNNVESSFTITCSHEGKKGEKLMKLEARFNSDPRFKLDEKFASSGSDDDNADVCSSRANYDLLFISFIVMELFCLLLNNIFDTRFDPFNEEHISWLKKNQVRPLSIVLPEDAFCFKLKSRSSGQGNGVDGGDGFSFLEMIGRRPTGTDNDYGCNGITLGKFGQPVEQAVSIGAKFFVSGDEPHLQSLINNFKRTQSLEKIVSRWANHRDIFSKVSLFYCSERKPLKKEQDISVVSEC</sequence>
<reference evidence="2" key="1">
    <citation type="submission" date="2012-09" db="EMBL/GenBank/DDBJ databases">
        <authorList>
            <person name="Martin A.A."/>
        </authorList>
    </citation>
    <scope>NUCLEOTIDE SEQUENCE</scope>
</reference>
<dbReference type="STRING" id="6313.A0A0K0DAA6"/>
<dbReference type="AlphaFoldDB" id="A0A0K0DAA6"/>
<protein>
    <submittedName>
        <fullName evidence="3">RNase NYN domain-containing protein</fullName>
    </submittedName>
</protein>
<evidence type="ECO:0000313" key="2">
    <source>
        <dbReference type="Proteomes" id="UP000035642"/>
    </source>
</evidence>
<reference evidence="3" key="2">
    <citation type="submission" date="2017-02" db="UniProtKB">
        <authorList>
            <consortium name="WormBaseParasite"/>
        </authorList>
    </citation>
    <scope>IDENTIFICATION</scope>
</reference>
<evidence type="ECO:0000256" key="1">
    <source>
        <dbReference type="SAM" id="MobiDB-lite"/>
    </source>
</evidence>
<proteinExistence type="predicted"/>
<name>A0A0K0DAA6_ANGCA</name>
<organism evidence="2 3">
    <name type="scientific">Angiostrongylus cantonensis</name>
    <name type="common">Rat lungworm</name>
    <dbReference type="NCBI Taxonomy" id="6313"/>
    <lineage>
        <taxon>Eukaryota</taxon>
        <taxon>Metazoa</taxon>
        <taxon>Ecdysozoa</taxon>
        <taxon>Nematoda</taxon>
        <taxon>Chromadorea</taxon>
        <taxon>Rhabditida</taxon>
        <taxon>Rhabditina</taxon>
        <taxon>Rhabditomorpha</taxon>
        <taxon>Strongyloidea</taxon>
        <taxon>Metastrongylidae</taxon>
        <taxon>Angiostrongylus</taxon>
    </lineage>
</organism>